<name>A0ACA9MJ09_9GLOM</name>
<accession>A0ACA9MJ09</accession>
<dbReference type="Proteomes" id="UP000789860">
    <property type="component" value="Unassembled WGS sequence"/>
</dbReference>
<dbReference type="EMBL" id="CAJVPM010012577">
    <property type="protein sequence ID" value="CAG8589306.1"/>
    <property type="molecule type" value="Genomic_DNA"/>
</dbReference>
<sequence>MPKENFVVLYQENRHSIRATANKFEIEPKQLENELLGWFRELRSQLKTVTRFMIGVKARSLANKQEYHTLYPDIHRCQFSHK</sequence>
<proteinExistence type="predicted"/>
<organism evidence="1 2">
    <name type="scientific">Scutellospora calospora</name>
    <dbReference type="NCBI Taxonomy" id="85575"/>
    <lineage>
        <taxon>Eukaryota</taxon>
        <taxon>Fungi</taxon>
        <taxon>Fungi incertae sedis</taxon>
        <taxon>Mucoromycota</taxon>
        <taxon>Glomeromycotina</taxon>
        <taxon>Glomeromycetes</taxon>
        <taxon>Diversisporales</taxon>
        <taxon>Gigasporaceae</taxon>
        <taxon>Scutellospora</taxon>
    </lineage>
</organism>
<gene>
    <name evidence="1" type="ORF">SCALOS_LOCUS6518</name>
</gene>
<protein>
    <submittedName>
        <fullName evidence="1">6771_t:CDS:1</fullName>
    </submittedName>
</protein>
<reference evidence="1" key="1">
    <citation type="submission" date="2021-06" db="EMBL/GenBank/DDBJ databases">
        <authorList>
            <person name="Kallberg Y."/>
            <person name="Tangrot J."/>
            <person name="Rosling A."/>
        </authorList>
    </citation>
    <scope>NUCLEOTIDE SEQUENCE</scope>
    <source>
        <strain evidence="1">AU212A</strain>
    </source>
</reference>
<evidence type="ECO:0000313" key="1">
    <source>
        <dbReference type="EMBL" id="CAG8589306.1"/>
    </source>
</evidence>
<keyword evidence="2" id="KW-1185">Reference proteome</keyword>
<comment type="caution">
    <text evidence="1">The sequence shown here is derived from an EMBL/GenBank/DDBJ whole genome shotgun (WGS) entry which is preliminary data.</text>
</comment>
<evidence type="ECO:0000313" key="2">
    <source>
        <dbReference type="Proteomes" id="UP000789860"/>
    </source>
</evidence>